<protein>
    <recommendedName>
        <fullName evidence="4">DUF2975 domain-containing protein</fullName>
    </recommendedName>
</protein>
<accession>A0ABT5NTH9</accession>
<feature type="transmembrane region" description="Helical" evidence="1">
    <location>
        <begin position="90"/>
        <end position="114"/>
    </location>
</feature>
<sequence>MLQKRDQKFGFIRRARRELTYAFFLGAPPFFACTSSKEVSDLVNALLAAPTLMSYYLWLLFAFGLVSVFIFRVTFRAYRLIRKSREVHSFFVNIGGSLLTAFRAALGAMMGYLMVWCYRDVESMSVAGTAGVLGYACMALAVCVWLAWTDETLRNPHAVSCYS</sequence>
<reference evidence="2 3" key="1">
    <citation type="submission" date="2022-05" db="EMBL/GenBank/DDBJ databases">
        <title>Novel Pseudomonas spp. Isolated from a Rainbow Trout Aquaculture Facility.</title>
        <authorList>
            <person name="Testerman T."/>
            <person name="Graf J."/>
        </authorList>
    </citation>
    <scope>NUCLEOTIDE SEQUENCE [LARGE SCALE GENOMIC DNA]</scope>
    <source>
        <strain evidence="2 3">ID681</strain>
    </source>
</reference>
<organism evidence="2 3">
    <name type="scientific">Pseudomonas fontis</name>
    <dbReference type="NCBI Taxonomy" id="2942633"/>
    <lineage>
        <taxon>Bacteria</taxon>
        <taxon>Pseudomonadati</taxon>
        <taxon>Pseudomonadota</taxon>
        <taxon>Gammaproteobacteria</taxon>
        <taxon>Pseudomonadales</taxon>
        <taxon>Pseudomonadaceae</taxon>
        <taxon>Pseudomonas</taxon>
    </lineage>
</organism>
<feature type="transmembrane region" description="Helical" evidence="1">
    <location>
        <begin position="56"/>
        <end position="78"/>
    </location>
</feature>
<dbReference type="Proteomes" id="UP001148203">
    <property type="component" value="Unassembled WGS sequence"/>
</dbReference>
<comment type="caution">
    <text evidence="2">The sequence shown here is derived from an EMBL/GenBank/DDBJ whole genome shotgun (WGS) entry which is preliminary data.</text>
</comment>
<keyword evidence="3" id="KW-1185">Reference proteome</keyword>
<keyword evidence="1" id="KW-0472">Membrane</keyword>
<gene>
    <name evidence="2" type="ORF">M5G11_13115</name>
</gene>
<keyword evidence="1" id="KW-0812">Transmembrane</keyword>
<evidence type="ECO:0008006" key="4">
    <source>
        <dbReference type="Google" id="ProtNLM"/>
    </source>
</evidence>
<proteinExistence type="predicted"/>
<evidence type="ECO:0000313" key="3">
    <source>
        <dbReference type="Proteomes" id="UP001148203"/>
    </source>
</evidence>
<evidence type="ECO:0000256" key="1">
    <source>
        <dbReference type="SAM" id="Phobius"/>
    </source>
</evidence>
<dbReference type="EMBL" id="JAMDGY010000029">
    <property type="protein sequence ID" value="MDD0991480.1"/>
    <property type="molecule type" value="Genomic_DNA"/>
</dbReference>
<name>A0ABT5NTH9_9PSED</name>
<evidence type="ECO:0000313" key="2">
    <source>
        <dbReference type="EMBL" id="MDD0991480.1"/>
    </source>
</evidence>
<keyword evidence="1" id="KW-1133">Transmembrane helix</keyword>
<dbReference type="RefSeq" id="WP_273913322.1">
    <property type="nucleotide sequence ID" value="NZ_JAMDGX010000081.1"/>
</dbReference>
<feature type="transmembrane region" description="Helical" evidence="1">
    <location>
        <begin position="126"/>
        <end position="148"/>
    </location>
</feature>